<sequence length="220" mass="25411">MEPSRLLKLPPEMRNLIWEYALHEQHPVRISRSNSAEAPLLRTCKKIRNEGELIFYDTNDFDAIVTMFDWQHVAHWLRHRPPEKLFLIRSLTLKLALPGVDSTWPPLPRQPPNISISTELKYRRPPKGILIDAFENKDFGGRDTASVVHVSVNGGTDTERIYEELKPSRQNHVARLLLLFLSYGREALDDVGAETTAEGVRVERTKVDDRLEEAVRKRSR</sequence>
<accession>A0AAE0WXD0</accession>
<protein>
    <recommendedName>
        <fullName evidence="1">2EXR domain-containing protein</fullName>
    </recommendedName>
</protein>
<dbReference type="Proteomes" id="UP001274830">
    <property type="component" value="Unassembled WGS sequence"/>
</dbReference>
<dbReference type="PANTHER" id="PTHR42085">
    <property type="entry name" value="F-BOX DOMAIN-CONTAINING PROTEIN"/>
    <property type="match status" value="1"/>
</dbReference>
<gene>
    <name evidence="2" type="ORF">LTR78_000145</name>
</gene>
<feature type="domain" description="2EXR" evidence="1">
    <location>
        <begin position="8"/>
        <end position="57"/>
    </location>
</feature>
<dbReference type="Pfam" id="PF20150">
    <property type="entry name" value="2EXR"/>
    <property type="match status" value="1"/>
</dbReference>
<comment type="caution">
    <text evidence="2">The sequence shown here is derived from an EMBL/GenBank/DDBJ whole genome shotgun (WGS) entry which is preliminary data.</text>
</comment>
<dbReference type="AlphaFoldDB" id="A0AAE0WXD0"/>
<organism evidence="2 3">
    <name type="scientific">Recurvomyces mirabilis</name>
    <dbReference type="NCBI Taxonomy" id="574656"/>
    <lineage>
        <taxon>Eukaryota</taxon>
        <taxon>Fungi</taxon>
        <taxon>Dikarya</taxon>
        <taxon>Ascomycota</taxon>
        <taxon>Pezizomycotina</taxon>
        <taxon>Dothideomycetes</taxon>
        <taxon>Dothideomycetidae</taxon>
        <taxon>Mycosphaerellales</taxon>
        <taxon>Teratosphaeriaceae</taxon>
        <taxon>Recurvomyces</taxon>
    </lineage>
</organism>
<dbReference type="InterPro" id="IPR045518">
    <property type="entry name" value="2EXR"/>
</dbReference>
<dbReference type="EMBL" id="JAUTXT010000001">
    <property type="protein sequence ID" value="KAK3679769.1"/>
    <property type="molecule type" value="Genomic_DNA"/>
</dbReference>
<proteinExistence type="predicted"/>
<keyword evidence="3" id="KW-1185">Reference proteome</keyword>
<evidence type="ECO:0000313" key="3">
    <source>
        <dbReference type="Proteomes" id="UP001274830"/>
    </source>
</evidence>
<dbReference type="PANTHER" id="PTHR42085:SF1">
    <property type="entry name" value="F-BOX DOMAIN-CONTAINING PROTEIN"/>
    <property type="match status" value="1"/>
</dbReference>
<evidence type="ECO:0000313" key="2">
    <source>
        <dbReference type="EMBL" id="KAK3679769.1"/>
    </source>
</evidence>
<dbReference type="InterPro" id="IPR038883">
    <property type="entry name" value="AN11006-like"/>
</dbReference>
<name>A0AAE0WXD0_9PEZI</name>
<reference evidence="2" key="1">
    <citation type="submission" date="2023-07" db="EMBL/GenBank/DDBJ databases">
        <title>Black Yeasts Isolated from many extreme environments.</title>
        <authorList>
            <person name="Coleine C."/>
            <person name="Stajich J.E."/>
            <person name="Selbmann L."/>
        </authorList>
    </citation>
    <scope>NUCLEOTIDE SEQUENCE</scope>
    <source>
        <strain evidence="2">CCFEE 5485</strain>
    </source>
</reference>
<evidence type="ECO:0000259" key="1">
    <source>
        <dbReference type="Pfam" id="PF20150"/>
    </source>
</evidence>